<reference evidence="1" key="1">
    <citation type="submission" date="2020-05" db="EMBL/GenBank/DDBJ databases">
        <authorList>
            <person name="Chiriac C."/>
            <person name="Salcher M."/>
            <person name="Ghai R."/>
            <person name="Kavagutti S V."/>
        </authorList>
    </citation>
    <scope>NUCLEOTIDE SEQUENCE</scope>
</reference>
<name>A0A6J7EIV9_9ZZZZ</name>
<evidence type="ECO:0000313" key="1">
    <source>
        <dbReference type="EMBL" id="CAB4881618.1"/>
    </source>
</evidence>
<protein>
    <submittedName>
        <fullName evidence="1">Unannotated protein</fullName>
    </submittedName>
</protein>
<dbReference type="Gene3D" id="2.60.40.420">
    <property type="entry name" value="Cupredoxins - blue copper proteins"/>
    <property type="match status" value="1"/>
</dbReference>
<proteinExistence type="predicted"/>
<dbReference type="AlphaFoldDB" id="A0A6J7EIV9"/>
<dbReference type="EMBL" id="CAFBLU010000038">
    <property type="protein sequence ID" value="CAB4881618.1"/>
    <property type="molecule type" value="Genomic_DNA"/>
</dbReference>
<sequence length="514" mass="55162">MRNRKLVSRVALAATLSALLLIPAAASAADGPCYAPPSKPKVISHVQYSGMQSILYCYGPITIRPGQNTIDTVASHLVPSVPGWITRFDPDLIYADKTKGTHGVPSVDVLHLHHAVWAGMSESDPRWAAGEEKTVVQLPRGFGWRSEPSQAPYLNHMIHNLFPTTEHVYLTWRIDFIPDTSPDAATIRRVKAKWLDVASSPNGLPIFDAVRGAGSGGRYNFPEQATTTAQRNQVGPYQYTAQSDMTLVSVAGHLHPGGLDTTLKVRRGSVTKTLFTSSAHYWEPAGAVSWDVAMGLSSAAWRVNVKRGDVLSVSAGYDVSKASWYDVMGIMPVAVAEGSTPGAADPFTTKVPQAQVLTHGHLPENNNHGGGTVPHATNPSTLANGTPSAGATLGISDFIYALGDFSNTGVSQRPPTVTRGQTFTFRNNDYNAGMGKTYTFHTITACANPCNKETGIAYPRANGAVEFDSGNLGFGTGTAQRQSWSIPNNLNTGTYSYFCRVHPYMRGAFRVIAG</sequence>
<organism evidence="1">
    <name type="scientific">freshwater metagenome</name>
    <dbReference type="NCBI Taxonomy" id="449393"/>
    <lineage>
        <taxon>unclassified sequences</taxon>
        <taxon>metagenomes</taxon>
        <taxon>ecological metagenomes</taxon>
    </lineage>
</organism>
<gene>
    <name evidence="1" type="ORF">UFOPK3444_01485</name>
</gene>
<dbReference type="SUPFAM" id="SSF49503">
    <property type="entry name" value="Cupredoxins"/>
    <property type="match status" value="1"/>
</dbReference>
<accession>A0A6J7EIV9</accession>
<dbReference type="InterPro" id="IPR008972">
    <property type="entry name" value="Cupredoxin"/>
</dbReference>